<evidence type="ECO:0000259" key="6">
    <source>
        <dbReference type="PROSITE" id="PS51192"/>
    </source>
</evidence>
<proteinExistence type="predicted"/>
<evidence type="ECO:0000313" key="8">
    <source>
        <dbReference type="EMBL" id="QQB46687.1"/>
    </source>
</evidence>
<evidence type="ECO:0000256" key="4">
    <source>
        <dbReference type="ARBA" id="ARBA00022840"/>
    </source>
</evidence>
<evidence type="ECO:0000256" key="2">
    <source>
        <dbReference type="ARBA" id="ARBA00022801"/>
    </source>
</evidence>
<dbReference type="GO" id="GO:0004386">
    <property type="term" value="F:helicase activity"/>
    <property type="evidence" value="ECO:0007669"/>
    <property type="project" value="UniProtKB-KW"/>
</dbReference>
<dbReference type="PROSITE" id="PS00690">
    <property type="entry name" value="DEAH_ATP_HELICASE"/>
    <property type="match status" value="1"/>
</dbReference>
<evidence type="ECO:0000256" key="1">
    <source>
        <dbReference type="ARBA" id="ARBA00022741"/>
    </source>
</evidence>
<dbReference type="PROSITE" id="PS51194">
    <property type="entry name" value="HELICASE_CTER"/>
    <property type="match status" value="1"/>
</dbReference>
<sequence length="697" mass="75829">MFNLQEIAVGLPIDPAAISSALEDNRLLVVEAPPGTGKTTLVPPALANILAGKVIVTSPRRVTARAAARRLRHLSGDPHAVGHRVKGDSQAGRDVEFVTPRVLINALLRDPELPGIGGVIIDEVHERHVDTDVLLGMLIELSQLREDLHVVAMSATADAQRFAELMGAGVASYEAPMFPLTTVYKPHPDRIQLTDDYLRHVASFAEGRALIFVPRIRDVERLTNMIPGALPLHGGLSAKEQDRALTRSDAIVVATSIAESSLTVPGVSLVIDTGLERQPKRDALRGVTGLVTQTISQSSASQRAGRAVREAPGTVIRCYREADLTRPYPTPEIASADLTEAVLTALAWGSTDLPMLDPFPEKAYADALATLRSLGLVDGSITELGRKAATVPTDPRAAATLLKLGSGAAKTLAKLTDDDPRRLARLTHRSQPVDPGTVAATMRPEWIARRQGDTYLTAAGFRAQLKDVPLRSTWIVATDVTRSPRGYVIHHAEVLGDTPETEVTRKTQVVEGKLQARLVEHVGAIVVKETPVQPTAEELHRFEASKPKHMSARARNLYERLVFAHEFADWPEPVPGDYKALMGQVPWDKFDSIPPETWTSPADNNHRIDYTEHGPEVACKLQECFGLTETPTILGVPIIFELLSPAGRSLARTGDLASFWAGPYAGVRADMRGRYPKHPWPEDPLTATPTARTKKRR</sequence>
<dbReference type="PANTHER" id="PTHR43519:SF1">
    <property type="entry name" value="ATP-DEPENDENT RNA HELICASE HRPB"/>
    <property type="match status" value="1"/>
</dbReference>
<feature type="domain" description="Helicase ATP-binding" evidence="6">
    <location>
        <begin position="19"/>
        <end position="175"/>
    </location>
</feature>
<dbReference type="GO" id="GO:0016787">
    <property type="term" value="F:hydrolase activity"/>
    <property type="evidence" value="ECO:0007669"/>
    <property type="project" value="UniProtKB-KW"/>
</dbReference>
<gene>
    <name evidence="8" type="ORF">I6I10_01715</name>
</gene>
<dbReference type="EMBL" id="CP066007">
    <property type="protein sequence ID" value="QQB46687.1"/>
    <property type="molecule type" value="Genomic_DNA"/>
</dbReference>
<protein>
    <submittedName>
        <fullName evidence="8">DEAD/DEAH box helicase</fullName>
    </submittedName>
</protein>
<feature type="domain" description="Helicase C-terminal" evidence="7">
    <location>
        <begin position="197"/>
        <end position="350"/>
    </location>
</feature>
<dbReference type="SMART" id="SM00487">
    <property type="entry name" value="DEXDc"/>
    <property type="match status" value="1"/>
</dbReference>
<dbReference type="SMART" id="SM00490">
    <property type="entry name" value="HELICc"/>
    <property type="match status" value="1"/>
</dbReference>
<dbReference type="InterPro" id="IPR027417">
    <property type="entry name" value="P-loop_NTPase"/>
</dbReference>
<dbReference type="Proteomes" id="UP000596145">
    <property type="component" value="Chromosome"/>
</dbReference>
<dbReference type="GeneID" id="92758973"/>
<evidence type="ECO:0000259" key="7">
    <source>
        <dbReference type="PROSITE" id="PS51194"/>
    </source>
</evidence>
<evidence type="ECO:0000256" key="3">
    <source>
        <dbReference type="ARBA" id="ARBA00022806"/>
    </source>
</evidence>
<evidence type="ECO:0000313" key="9">
    <source>
        <dbReference type="Proteomes" id="UP000596145"/>
    </source>
</evidence>
<dbReference type="InterPro" id="IPR001650">
    <property type="entry name" value="Helicase_C-like"/>
</dbReference>
<dbReference type="CDD" id="cd18791">
    <property type="entry name" value="SF2_C_RHA"/>
    <property type="match status" value="1"/>
</dbReference>
<keyword evidence="3 8" id="KW-0347">Helicase</keyword>
<dbReference type="OrthoDB" id="9805617at2"/>
<dbReference type="SUPFAM" id="SSF52540">
    <property type="entry name" value="P-loop containing nucleoside triphosphate hydrolases"/>
    <property type="match status" value="1"/>
</dbReference>
<name>A0A7T4EFZ6_9CORY</name>
<dbReference type="Gene3D" id="3.40.50.300">
    <property type="entry name" value="P-loop containing nucleotide triphosphate hydrolases"/>
    <property type="match status" value="2"/>
</dbReference>
<dbReference type="InterPro" id="IPR014001">
    <property type="entry name" value="Helicase_ATP-bd"/>
</dbReference>
<dbReference type="PROSITE" id="PS51192">
    <property type="entry name" value="HELICASE_ATP_BIND_1"/>
    <property type="match status" value="1"/>
</dbReference>
<feature type="region of interest" description="Disordered" evidence="5">
    <location>
        <begin position="675"/>
        <end position="697"/>
    </location>
</feature>
<dbReference type="AlphaFoldDB" id="A0A7T4EFZ6"/>
<dbReference type="Pfam" id="PF00270">
    <property type="entry name" value="DEAD"/>
    <property type="match status" value="1"/>
</dbReference>
<dbReference type="PANTHER" id="PTHR43519">
    <property type="entry name" value="ATP-DEPENDENT RNA HELICASE HRPB"/>
    <property type="match status" value="1"/>
</dbReference>
<dbReference type="Pfam" id="PF08482">
    <property type="entry name" value="HrpB_C"/>
    <property type="match status" value="1"/>
</dbReference>
<keyword evidence="4" id="KW-0067">ATP-binding</keyword>
<dbReference type="GO" id="GO:0005524">
    <property type="term" value="F:ATP binding"/>
    <property type="evidence" value="ECO:0007669"/>
    <property type="project" value="UniProtKB-KW"/>
</dbReference>
<dbReference type="InterPro" id="IPR011545">
    <property type="entry name" value="DEAD/DEAH_box_helicase_dom"/>
</dbReference>
<reference evidence="8 9" key="1">
    <citation type="submission" date="2020-12" db="EMBL/GenBank/DDBJ databases">
        <title>FDA dAtabase for Regulatory Grade micrObial Sequences (FDA-ARGOS): Supporting development and validation of Infectious Disease Dx tests.</title>
        <authorList>
            <person name="Sproer C."/>
            <person name="Gronow S."/>
            <person name="Severitt S."/>
            <person name="Schroder I."/>
            <person name="Tallon L."/>
            <person name="Sadzewicz L."/>
            <person name="Zhao X."/>
            <person name="Boylan J."/>
            <person name="Ott S."/>
            <person name="Bowen H."/>
            <person name="Vavikolanu K."/>
            <person name="Mehta A."/>
            <person name="Aluvathingal J."/>
            <person name="Nadendla S."/>
            <person name="Lowell S."/>
            <person name="Myers T."/>
            <person name="Yan Y."/>
            <person name="Sichtig H."/>
        </authorList>
    </citation>
    <scope>NUCLEOTIDE SEQUENCE [LARGE SCALE GENOMIC DNA]</scope>
    <source>
        <strain evidence="8 9">FDAARGOS_1053</strain>
    </source>
</reference>
<organism evidence="8 9">
    <name type="scientific">Corynebacterium glucuronolyticum</name>
    <dbReference type="NCBI Taxonomy" id="39791"/>
    <lineage>
        <taxon>Bacteria</taxon>
        <taxon>Bacillati</taxon>
        <taxon>Actinomycetota</taxon>
        <taxon>Actinomycetes</taxon>
        <taxon>Mycobacteriales</taxon>
        <taxon>Corynebacteriaceae</taxon>
        <taxon>Corynebacterium</taxon>
    </lineage>
</organism>
<dbReference type="InterPro" id="IPR013689">
    <property type="entry name" value="RNA_helicase_ATP-dep_HrpB_C"/>
</dbReference>
<accession>A0A7T4EFZ6</accession>
<dbReference type="RefSeq" id="WP_084035986.1">
    <property type="nucleotide sequence ID" value="NZ_CP066007.1"/>
</dbReference>
<dbReference type="Pfam" id="PF00271">
    <property type="entry name" value="Helicase_C"/>
    <property type="match status" value="1"/>
</dbReference>
<keyword evidence="2" id="KW-0378">Hydrolase</keyword>
<dbReference type="Gene3D" id="1.20.120.1080">
    <property type="match status" value="1"/>
</dbReference>
<evidence type="ECO:0000256" key="5">
    <source>
        <dbReference type="SAM" id="MobiDB-lite"/>
    </source>
</evidence>
<dbReference type="InterPro" id="IPR002464">
    <property type="entry name" value="DNA/RNA_helicase_DEAH_CS"/>
</dbReference>
<keyword evidence="1" id="KW-0547">Nucleotide-binding</keyword>
<dbReference type="GO" id="GO:0003676">
    <property type="term" value="F:nucleic acid binding"/>
    <property type="evidence" value="ECO:0007669"/>
    <property type="project" value="InterPro"/>
</dbReference>